<evidence type="ECO:0000256" key="3">
    <source>
        <dbReference type="ARBA" id="ARBA00007051"/>
    </source>
</evidence>
<dbReference type="InterPro" id="IPR021773">
    <property type="entry name" value="TPC11"/>
</dbReference>
<dbReference type="Pfam" id="PF11817">
    <property type="entry name" value="Foie-gras_1"/>
    <property type="match status" value="1"/>
</dbReference>
<dbReference type="InterPro" id="IPR025876">
    <property type="entry name" value="TRAPPC11_C"/>
</dbReference>
<keyword evidence="6" id="KW-0931">ER-Golgi transport</keyword>
<dbReference type="Pfam" id="PF12742">
    <property type="entry name" value="Gryzun-like"/>
    <property type="match status" value="1"/>
</dbReference>
<dbReference type="GO" id="GO:0016192">
    <property type="term" value="P:vesicle-mediated transport"/>
    <property type="evidence" value="ECO:0007669"/>
    <property type="project" value="UniProtKB-KW"/>
</dbReference>
<proteinExistence type="inferred from homology"/>
<keyword evidence="7" id="KW-0333">Golgi apparatus</keyword>
<dbReference type="EMBL" id="CANTFL010001180">
    <property type="protein sequence ID" value="CAI5732572.1"/>
    <property type="molecule type" value="Genomic_DNA"/>
</dbReference>
<evidence type="ECO:0000256" key="4">
    <source>
        <dbReference type="ARBA" id="ARBA00021520"/>
    </source>
</evidence>
<name>A0AAV0U6F0_HYABA</name>
<comment type="function">
    <text evidence="1">Involved in endoplasmic reticulum to Golgi apparatus trafficking at a very early stage.</text>
</comment>
<evidence type="ECO:0000256" key="1">
    <source>
        <dbReference type="ARBA" id="ARBA00001995"/>
    </source>
</evidence>
<evidence type="ECO:0000256" key="7">
    <source>
        <dbReference type="ARBA" id="ARBA00023034"/>
    </source>
</evidence>
<evidence type="ECO:0000313" key="11">
    <source>
        <dbReference type="Proteomes" id="UP001162031"/>
    </source>
</evidence>
<dbReference type="PANTHER" id="PTHR14374:SF0">
    <property type="entry name" value="TRAFFICKING PROTEIN PARTICLE COMPLEX SUBUNIT 11"/>
    <property type="match status" value="1"/>
</dbReference>
<sequence>MEMSVELRETPYPLVAALGSHELQNKVLPHMRAVNEKFVPKLHFASLPREHRFPAKKELREKHGTFSSQTQRDLDTYRTQGIVKTQWIKKHHELLPAVVLLFDEFDPRWMLQDWQQRETALVEDVEQLKRTVSARECHVMVLLVQQVDDVDGAWMNVTEERLANLRRRLDTDAKGLVLVTSKDVTCASSVMVKLESTVRTMALEYYKVQSKRVKRYEKACARTAEYQALHARFNFKIAHFYEFRRYTAKVLQYYEASYRAILALPLRENEAADGIAFTQVMTMAEFVNLKLCYHLIFSSNNVNDAVGQLRRHMGVYAHAIVVPDRACEHWAWVSRQYHIFAQLLVEALSIRGSLPSTGLESNVYKEPYLYFSLAAKYAIFRRKAAMKLGLTTTAAAAVQTVAANGESMSEGDFVVVPSIFIGGDPSVSEARAASQGPSVAALVKYRHSMEKSVPHARQSLLLLEHALQHLTMYMADQNAPRSRLKGRLLVHLGTERLASGEYDRSRNELQKAKEIFSSENCWAQTAQILKQLLICTLRQGDTDAYMDYSLQLLSPVVEEFVSMKERSRIQDSFFTAWRGPASLGAPFAQNSAPRNVHELALDRSRAVFALTAQFDRASACVKEDVTLELTLRSHFPLPLVLSKIELVFNDERYRTMLYHRDGAESGTITCVDGRLSTSLDFTHRLVKELRIPLRVLDGRQLLSIQEVRLCLCGGDDDVEMENTKIDGQKAAAALAFSLLVTRASAEQRVVPKPYLMSGRVPAMGNGSASPSFSKRKSMFSLVEGPRPAHLEVREPVEEDGSTHLRGSSLQIVQPRAKATLSLFSNEPLLTGDFRELAFRLAANEDAMENVTFQIICTPPPASLAPEDAFFFTEQAGVLTPVPLDANLQPRDRIALSSKNVHTEEAVRVVVRSTKAASLTLIASVAYTTNNGVSVGFDERFKLICHDPFAIDGGFVSDFLTGGGVPGTAQRPKGSYGCVGSLVNYQGRVTCTSGEALRVLALHFEPRETNMEEALATSGFGSTSTELDSSDSANVCATFTDGDSWCFCLRLVPTMASPFVTLGRVEVVWRRESSRIARAHDGPSNDVVRTWLDMPLVSFIVAPLTISVETPPFGVEGVLDYMNVRVKNNEAVVHSLQVKSVDAADAFFISGRTNVTEHVLPFDEQVFRLGLVPMKTGYLRLPRVEIVSLTYGFSFANPEERQELFVLPRDCPDWVVERAN</sequence>
<evidence type="ECO:0000256" key="6">
    <source>
        <dbReference type="ARBA" id="ARBA00022892"/>
    </source>
</evidence>
<dbReference type="GO" id="GO:0005794">
    <property type="term" value="C:Golgi apparatus"/>
    <property type="evidence" value="ECO:0007669"/>
    <property type="project" value="UniProtKB-SubCell"/>
</dbReference>
<organism evidence="10 11">
    <name type="scientific">Hyaloperonospora brassicae</name>
    <name type="common">Brassica downy mildew</name>
    <name type="synonym">Peronospora brassicae</name>
    <dbReference type="NCBI Taxonomy" id="162125"/>
    <lineage>
        <taxon>Eukaryota</taxon>
        <taxon>Sar</taxon>
        <taxon>Stramenopiles</taxon>
        <taxon>Oomycota</taxon>
        <taxon>Peronosporomycetes</taxon>
        <taxon>Peronosporales</taxon>
        <taxon>Peronosporaceae</taxon>
        <taxon>Hyaloperonospora</taxon>
    </lineage>
</organism>
<dbReference type="AlphaFoldDB" id="A0AAV0U6F0"/>
<gene>
    <name evidence="10" type="ORF">HBR001_LOCUS5560</name>
</gene>
<reference evidence="10" key="1">
    <citation type="submission" date="2022-12" db="EMBL/GenBank/DDBJ databases">
        <authorList>
            <person name="Webb A."/>
        </authorList>
    </citation>
    <scope>NUCLEOTIDE SEQUENCE</scope>
    <source>
        <strain evidence="10">Hp1</strain>
    </source>
</reference>
<evidence type="ECO:0000256" key="5">
    <source>
        <dbReference type="ARBA" id="ARBA00022448"/>
    </source>
</evidence>
<evidence type="ECO:0000313" key="10">
    <source>
        <dbReference type="EMBL" id="CAI5732572.1"/>
    </source>
</evidence>
<feature type="domain" description="Trafficking protein particle complex subunit 11 C-terminal" evidence="9">
    <location>
        <begin position="1139"/>
        <end position="1185"/>
    </location>
</feature>
<keyword evidence="5" id="KW-0813">Transport</keyword>
<protein>
    <recommendedName>
        <fullName evidence="4">Trafficking protein particle complex subunit 11</fullName>
    </recommendedName>
</protein>
<comment type="caution">
    <text evidence="10">The sequence shown here is derived from an EMBL/GenBank/DDBJ whole genome shotgun (WGS) entry which is preliminary data.</text>
</comment>
<dbReference type="PANTHER" id="PTHR14374">
    <property type="entry name" value="FOIE GRAS"/>
    <property type="match status" value="1"/>
</dbReference>
<evidence type="ECO:0000256" key="2">
    <source>
        <dbReference type="ARBA" id="ARBA00004222"/>
    </source>
</evidence>
<comment type="subcellular location">
    <subcellularLocation>
        <location evidence="2">Golgi apparatus</location>
        <location evidence="2">cis-Golgi network</location>
    </subcellularLocation>
</comment>
<dbReference type="Proteomes" id="UP001162031">
    <property type="component" value="Unassembled WGS sequence"/>
</dbReference>
<evidence type="ECO:0000259" key="8">
    <source>
        <dbReference type="Pfam" id="PF11817"/>
    </source>
</evidence>
<feature type="domain" description="Trafficking protein particle complex subunit 11" evidence="8">
    <location>
        <begin position="277"/>
        <end position="554"/>
    </location>
</feature>
<accession>A0AAV0U6F0</accession>
<comment type="similarity">
    <text evidence="3">Belongs to the TRAPPC11 family.</text>
</comment>
<evidence type="ECO:0000259" key="9">
    <source>
        <dbReference type="Pfam" id="PF12742"/>
    </source>
</evidence>
<keyword evidence="11" id="KW-1185">Reference proteome</keyword>